<dbReference type="Proteomes" id="UP000298381">
    <property type="component" value="Unassembled WGS sequence"/>
</dbReference>
<gene>
    <name evidence="5 9" type="primary">truB</name>
    <name evidence="9" type="ORF">E4100_07205</name>
</gene>
<comment type="caution">
    <text evidence="9">The sequence shown here is derived from an EMBL/GenBank/DDBJ whole genome shotgun (WGS) entry which is preliminary data.</text>
</comment>
<keyword evidence="3 5" id="KW-0819">tRNA processing</keyword>
<name>A0A4Z0D596_9FIRM</name>
<dbReference type="GO" id="GO:0003723">
    <property type="term" value="F:RNA binding"/>
    <property type="evidence" value="ECO:0007669"/>
    <property type="project" value="InterPro"/>
</dbReference>
<dbReference type="InterPro" id="IPR014780">
    <property type="entry name" value="tRNA_psdUridine_synth_TruB"/>
</dbReference>
<dbReference type="RefSeq" id="WP_135271366.1">
    <property type="nucleotide sequence ID" value="NZ_SRIB01000009.1"/>
</dbReference>
<dbReference type="AlphaFoldDB" id="A0A4Z0D596"/>
<evidence type="ECO:0000256" key="2">
    <source>
        <dbReference type="ARBA" id="ARBA00005642"/>
    </source>
</evidence>
<feature type="domain" description="tRNA pseudouridine synthase II TruB subfamily 1 C-terminal" evidence="7">
    <location>
        <begin position="236"/>
        <end position="284"/>
    </location>
</feature>
<dbReference type="HAMAP" id="MF_01080">
    <property type="entry name" value="TruB_bact"/>
    <property type="match status" value="1"/>
</dbReference>
<keyword evidence="10" id="KW-1185">Reference proteome</keyword>
<dbReference type="NCBIfam" id="TIGR00431">
    <property type="entry name" value="TruB"/>
    <property type="match status" value="1"/>
</dbReference>
<feature type="domain" description="tRNA pseudouridylate synthase B C-terminal" evidence="8">
    <location>
        <begin position="172"/>
        <end position="230"/>
    </location>
</feature>
<dbReference type="OrthoDB" id="9802309at2"/>
<evidence type="ECO:0000313" key="9">
    <source>
        <dbReference type="EMBL" id="TFZ39814.1"/>
    </source>
</evidence>
<dbReference type="GO" id="GO:0031119">
    <property type="term" value="P:tRNA pseudouridine synthesis"/>
    <property type="evidence" value="ECO:0007669"/>
    <property type="project" value="UniProtKB-UniRule"/>
</dbReference>
<proteinExistence type="inferred from homology"/>
<dbReference type="PANTHER" id="PTHR13767">
    <property type="entry name" value="TRNA-PSEUDOURIDINE SYNTHASE"/>
    <property type="match status" value="1"/>
</dbReference>
<keyword evidence="4 5" id="KW-0413">Isomerase</keyword>
<dbReference type="Gene3D" id="3.30.2350.10">
    <property type="entry name" value="Pseudouridine synthase"/>
    <property type="match status" value="1"/>
</dbReference>
<sequence length="299" mass="34061">MNGVLNYYKPSGITSHDAVNIVRKIMNTKKVGHIGTLDPMACGVLPMLVGNATRISEYLIEHDKEYIAELTLGLRTDTYDKEGKPIAQSDVTVTSEQIVDVFKQFEGQIKQIPPMFSSKKINGKKLYELARMGKEIDRKPNIVDIKKLNIMNIIDNKKIIFRVKCSKGTYIRSLCDDIGMKIGTFGYMSFLQRVQVSNFKIENSINDDLLKDLKQKDTKKDFLIPIDKAIDYMDSINVNEEYFKKLCNGNSIPIKQRQNFIPNTNLRVYSNHIFVGIGQINIENNNAILKMKKVLLGDN</sequence>
<dbReference type="InterPro" id="IPR032819">
    <property type="entry name" value="TruB_C"/>
</dbReference>
<dbReference type="EC" id="5.4.99.25" evidence="5"/>
<dbReference type="PANTHER" id="PTHR13767:SF2">
    <property type="entry name" value="PSEUDOURIDYLATE SYNTHASE TRUB1"/>
    <property type="match status" value="1"/>
</dbReference>
<dbReference type="Pfam" id="PF16198">
    <property type="entry name" value="TruB_C_2"/>
    <property type="match status" value="1"/>
</dbReference>
<dbReference type="SUPFAM" id="SSF55120">
    <property type="entry name" value="Pseudouridine synthase"/>
    <property type="match status" value="1"/>
</dbReference>
<evidence type="ECO:0000256" key="3">
    <source>
        <dbReference type="ARBA" id="ARBA00022694"/>
    </source>
</evidence>
<dbReference type="GO" id="GO:1990481">
    <property type="term" value="P:mRNA pseudouridine synthesis"/>
    <property type="evidence" value="ECO:0007669"/>
    <property type="project" value="TreeGrafter"/>
</dbReference>
<comment type="catalytic activity">
    <reaction evidence="1 5">
        <text>uridine(55) in tRNA = pseudouridine(55) in tRNA</text>
        <dbReference type="Rhea" id="RHEA:42532"/>
        <dbReference type="Rhea" id="RHEA-COMP:10101"/>
        <dbReference type="Rhea" id="RHEA-COMP:10102"/>
        <dbReference type="ChEBI" id="CHEBI:65314"/>
        <dbReference type="ChEBI" id="CHEBI:65315"/>
        <dbReference type="EC" id="5.4.99.25"/>
    </reaction>
</comment>
<dbReference type="GO" id="GO:0160148">
    <property type="term" value="F:tRNA pseudouridine(55) synthase activity"/>
    <property type="evidence" value="ECO:0007669"/>
    <property type="project" value="UniProtKB-EC"/>
</dbReference>
<dbReference type="Pfam" id="PF01509">
    <property type="entry name" value="TruB_N"/>
    <property type="match status" value="1"/>
</dbReference>
<dbReference type="Pfam" id="PF09157">
    <property type="entry name" value="TruB-C_2"/>
    <property type="match status" value="1"/>
</dbReference>
<dbReference type="EMBL" id="SRIB01000009">
    <property type="protein sequence ID" value="TFZ39814.1"/>
    <property type="molecule type" value="Genomic_DNA"/>
</dbReference>
<comment type="function">
    <text evidence="5">Responsible for synthesis of pseudouridine from uracil-55 in the psi GC loop of transfer RNAs.</text>
</comment>
<feature type="domain" description="Pseudouridine synthase II N-terminal" evidence="6">
    <location>
        <begin position="23"/>
        <end position="171"/>
    </location>
</feature>
<evidence type="ECO:0000259" key="6">
    <source>
        <dbReference type="Pfam" id="PF01509"/>
    </source>
</evidence>
<organism evidence="9 10">
    <name type="scientific">Soehngenia longivitae</name>
    <dbReference type="NCBI Taxonomy" id="2562294"/>
    <lineage>
        <taxon>Bacteria</taxon>
        <taxon>Bacillati</taxon>
        <taxon>Bacillota</taxon>
        <taxon>Tissierellia</taxon>
        <taxon>Tissierellales</taxon>
        <taxon>Tissierellaceae</taxon>
        <taxon>Soehngenia</taxon>
    </lineage>
</organism>
<evidence type="ECO:0000259" key="7">
    <source>
        <dbReference type="Pfam" id="PF09157"/>
    </source>
</evidence>
<dbReference type="InterPro" id="IPR002501">
    <property type="entry name" value="PsdUridine_synth_N"/>
</dbReference>
<reference evidence="9 10" key="1">
    <citation type="submission" date="2019-03" db="EMBL/GenBank/DDBJ databases">
        <title>Draft genome sequence data and analysis of a Fermenting Bacterium, Soehngenia longevitae strain 1933PT, isolated from petroleum reservoir in Azerbaijan.</title>
        <authorList>
            <person name="Grouzdev D.S."/>
            <person name="Bidzhieva S.K."/>
            <person name="Sokolova D.S."/>
            <person name="Tourova T.P."/>
            <person name="Poltaraus A.B."/>
            <person name="Nazina T.N."/>
        </authorList>
    </citation>
    <scope>NUCLEOTIDE SEQUENCE [LARGE SCALE GENOMIC DNA]</scope>
    <source>
        <strain evidence="9 10">1933P</strain>
    </source>
</reference>
<dbReference type="InterPro" id="IPR020103">
    <property type="entry name" value="PsdUridine_synth_cat_dom_sf"/>
</dbReference>
<evidence type="ECO:0000256" key="1">
    <source>
        <dbReference type="ARBA" id="ARBA00000385"/>
    </source>
</evidence>
<evidence type="ECO:0000313" key="10">
    <source>
        <dbReference type="Proteomes" id="UP000298381"/>
    </source>
</evidence>
<dbReference type="InterPro" id="IPR015240">
    <property type="entry name" value="tRNA_sdUridine_synth_fam1_C"/>
</dbReference>
<evidence type="ECO:0000256" key="4">
    <source>
        <dbReference type="ARBA" id="ARBA00023235"/>
    </source>
</evidence>
<evidence type="ECO:0000256" key="5">
    <source>
        <dbReference type="HAMAP-Rule" id="MF_01080"/>
    </source>
</evidence>
<evidence type="ECO:0000259" key="8">
    <source>
        <dbReference type="Pfam" id="PF16198"/>
    </source>
</evidence>
<protein>
    <recommendedName>
        <fullName evidence="5">tRNA pseudouridine synthase B</fullName>
        <ecNumber evidence="5">5.4.99.25</ecNumber>
    </recommendedName>
    <alternativeName>
        <fullName evidence="5">tRNA pseudouridine(55) synthase</fullName>
        <shortName evidence="5">Psi55 synthase</shortName>
    </alternativeName>
    <alternativeName>
        <fullName evidence="5">tRNA pseudouridylate synthase</fullName>
    </alternativeName>
    <alternativeName>
        <fullName evidence="5">tRNA-uridine isomerase</fullName>
    </alternativeName>
</protein>
<dbReference type="CDD" id="cd02573">
    <property type="entry name" value="PseudoU_synth_EcTruB"/>
    <property type="match status" value="1"/>
</dbReference>
<comment type="similarity">
    <text evidence="2 5">Belongs to the pseudouridine synthase TruB family. Type 1 subfamily.</text>
</comment>
<feature type="active site" description="Nucleophile" evidence="5">
    <location>
        <position position="38"/>
    </location>
</feature>
<accession>A0A4Z0D596</accession>